<dbReference type="AlphaFoldDB" id="A0A1I7WG19"/>
<comment type="similarity">
    <text evidence="2">Belongs to the TMEM256 family.</text>
</comment>
<feature type="transmembrane region" description="Helical" evidence="6">
    <location>
        <begin position="20"/>
        <end position="41"/>
    </location>
</feature>
<reference evidence="8" key="1">
    <citation type="submission" date="2016-11" db="UniProtKB">
        <authorList>
            <consortium name="WormBaseParasite"/>
        </authorList>
    </citation>
    <scope>IDENTIFICATION</scope>
</reference>
<keyword evidence="3 6" id="KW-0812">Transmembrane</keyword>
<dbReference type="WBParaSite" id="Hba_03871">
    <property type="protein sequence ID" value="Hba_03871"/>
    <property type="gene ID" value="Hba_03871"/>
</dbReference>
<dbReference type="PANTHER" id="PTHR43461">
    <property type="entry name" value="TRANSMEMBRANE PROTEIN 256"/>
    <property type="match status" value="1"/>
</dbReference>
<sequence length="70" mass="7752">MGLKVRQNELYGTCARNARFPFLTSGLLITGIMLFCGPCYHFSITGNEVTRKLTPIGGIILIMGWLSFIV</sequence>
<dbReference type="GO" id="GO:0016020">
    <property type="term" value="C:membrane"/>
    <property type="evidence" value="ECO:0007669"/>
    <property type="project" value="UniProtKB-SubCell"/>
</dbReference>
<evidence type="ECO:0000313" key="8">
    <source>
        <dbReference type="WBParaSite" id="Hba_03871"/>
    </source>
</evidence>
<evidence type="ECO:0000256" key="5">
    <source>
        <dbReference type="ARBA" id="ARBA00023136"/>
    </source>
</evidence>
<evidence type="ECO:0000256" key="2">
    <source>
        <dbReference type="ARBA" id="ARBA00006208"/>
    </source>
</evidence>
<feature type="transmembrane region" description="Helical" evidence="6">
    <location>
        <begin position="53"/>
        <end position="69"/>
    </location>
</feature>
<evidence type="ECO:0000256" key="3">
    <source>
        <dbReference type="ARBA" id="ARBA00022692"/>
    </source>
</evidence>
<proteinExistence type="inferred from homology"/>
<evidence type="ECO:0000313" key="7">
    <source>
        <dbReference type="Proteomes" id="UP000095283"/>
    </source>
</evidence>
<keyword evidence="4 6" id="KW-1133">Transmembrane helix</keyword>
<name>A0A1I7WG19_HETBA</name>
<keyword evidence="7" id="KW-1185">Reference proteome</keyword>
<evidence type="ECO:0000256" key="6">
    <source>
        <dbReference type="SAM" id="Phobius"/>
    </source>
</evidence>
<dbReference type="PANTHER" id="PTHR43461:SF1">
    <property type="entry name" value="TRANSMEMBRANE PROTEIN 256"/>
    <property type="match status" value="1"/>
</dbReference>
<organism evidence="7 8">
    <name type="scientific">Heterorhabditis bacteriophora</name>
    <name type="common">Entomopathogenic nematode worm</name>
    <dbReference type="NCBI Taxonomy" id="37862"/>
    <lineage>
        <taxon>Eukaryota</taxon>
        <taxon>Metazoa</taxon>
        <taxon>Ecdysozoa</taxon>
        <taxon>Nematoda</taxon>
        <taxon>Chromadorea</taxon>
        <taxon>Rhabditida</taxon>
        <taxon>Rhabditina</taxon>
        <taxon>Rhabditomorpha</taxon>
        <taxon>Strongyloidea</taxon>
        <taxon>Heterorhabditidae</taxon>
        <taxon>Heterorhabditis</taxon>
    </lineage>
</organism>
<keyword evidence="5 6" id="KW-0472">Membrane</keyword>
<dbReference type="Proteomes" id="UP000095283">
    <property type="component" value="Unplaced"/>
</dbReference>
<dbReference type="InterPro" id="IPR006696">
    <property type="entry name" value="DUF423"/>
</dbReference>
<evidence type="ECO:0000256" key="1">
    <source>
        <dbReference type="ARBA" id="ARBA00004141"/>
    </source>
</evidence>
<evidence type="ECO:0000256" key="4">
    <source>
        <dbReference type="ARBA" id="ARBA00022989"/>
    </source>
</evidence>
<dbReference type="Pfam" id="PF04241">
    <property type="entry name" value="DUF423"/>
    <property type="match status" value="1"/>
</dbReference>
<comment type="subcellular location">
    <subcellularLocation>
        <location evidence="1">Membrane</location>
        <topology evidence="1">Multi-pass membrane protein</topology>
    </subcellularLocation>
</comment>
<accession>A0A1I7WG19</accession>
<protein>
    <submittedName>
        <fullName evidence="8">Transmembrane protein 144</fullName>
    </submittedName>
</protein>